<dbReference type="Proteomes" id="UP001054945">
    <property type="component" value="Unassembled WGS sequence"/>
</dbReference>
<comment type="caution">
    <text evidence="1">The sequence shown here is derived from an EMBL/GenBank/DDBJ whole genome shotgun (WGS) entry which is preliminary data.</text>
</comment>
<accession>A0AAV4UL10</accession>
<sequence length="177" mass="19716">MSKKRTPENLGPVPTIAWCALGFYTVPFLEALCLSGNELEELPEGIVSLHRNLQKICLNPQLFQHAIYVPLNLLNQKIINSSNRKIDYRSDLHDIAHALVHLPKTKTNFPALFGSAKSPPTSSFLLTFPAATLFTKPWWPSICGKGVVNFSACQSSCSCDVQLAILTQQFRILHLLE</sequence>
<proteinExistence type="predicted"/>
<dbReference type="EMBL" id="BPLR01013033">
    <property type="protein sequence ID" value="GIY58200.1"/>
    <property type="molecule type" value="Genomic_DNA"/>
</dbReference>
<evidence type="ECO:0000313" key="1">
    <source>
        <dbReference type="EMBL" id="GIY58200.1"/>
    </source>
</evidence>
<keyword evidence="2" id="KW-1185">Reference proteome</keyword>
<reference evidence="1 2" key="1">
    <citation type="submission" date="2021-06" db="EMBL/GenBank/DDBJ databases">
        <title>Caerostris extrusa draft genome.</title>
        <authorList>
            <person name="Kono N."/>
            <person name="Arakawa K."/>
        </authorList>
    </citation>
    <scope>NUCLEOTIDE SEQUENCE [LARGE SCALE GENOMIC DNA]</scope>
</reference>
<gene>
    <name evidence="1" type="ORF">CEXT_692921</name>
</gene>
<name>A0AAV4UL10_CAEEX</name>
<dbReference type="AlphaFoldDB" id="A0AAV4UL10"/>
<evidence type="ECO:0000313" key="2">
    <source>
        <dbReference type="Proteomes" id="UP001054945"/>
    </source>
</evidence>
<protein>
    <submittedName>
        <fullName evidence="1">Uncharacterized protein</fullName>
    </submittedName>
</protein>
<organism evidence="1 2">
    <name type="scientific">Caerostris extrusa</name>
    <name type="common">Bark spider</name>
    <name type="synonym">Caerostris bankana</name>
    <dbReference type="NCBI Taxonomy" id="172846"/>
    <lineage>
        <taxon>Eukaryota</taxon>
        <taxon>Metazoa</taxon>
        <taxon>Ecdysozoa</taxon>
        <taxon>Arthropoda</taxon>
        <taxon>Chelicerata</taxon>
        <taxon>Arachnida</taxon>
        <taxon>Araneae</taxon>
        <taxon>Araneomorphae</taxon>
        <taxon>Entelegynae</taxon>
        <taxon>Araneoidea</taxon>
        <taxon>Araneidae</taxon>
        <taxon>Caerostris</taxon>
    </lineage>
</organism>